<dbReference type="PANTHER" id="PTHR34227">
    <property type="entry name" value="CHAPERONE PROTEIN YCDY"/>
    <property type="match status" value="1"/>
</dbReference>
<dbReference type="Proteomes" id="UP000031671">
    <property type="component" value="Unassembled WGS sequence"/>
</dbReference>
<gene>
    <name evidence="2" type="ORF">JCM19231_4706</name>
</gene>
<evidence type="ECO:0000313" key="3">
    <source>
        <dbReference type="Proteomes" id="UP000031671"/>
    </source>
</evidence>
<keyword evidence="3" id="KW-1185">Reference proteome</keyword>
<organism evidence="2 3">
    <name type="scientific">Vibrio ishigakensis</name>
    <dbReference type="NCBI Taxonomy" id="1481914"/>
    <lineage>
        <taxon>Bacteria</taxon>
        <taxon>Pseudomonadati</taxon>
        <taxon>Pseudomonadota</taxon>
        <taxon>Gammaproteobacteria</taxon>
        <taxon>Vibrionales</taxon>
        <taxon>Vibrionaceae</taxon>
        <taxon>Vibrio</taxon>
    </lineage>
</organism>
<dbReference type="Gene3D" id="1.10.3480.10">
    <property type="entry name" value="TorD-like"/>
    <property type="match status" value="1"/>
</dbReference>
<sequence length="207" mass="23525">MEEQTRLRCDIYLVLASLFRGAPSDDALKFLATLETEQESSEMQSAWQALAVAAQSADPIALEDEYQELFIGVGRGEVVPFGSWHQMGSLMDKPLAYVRQDLDRLGFEREESVKEPEDHIAALSEVMAMLLPDSEQEAQAFFNRHIAPWFNDLEKQIREAKSADFYVNVAKLMTTFFEIERVRFSDKHASNLSLNTINVKNVTDSIK</sequence>
<dbReference type="InterPro" id="IPR036411">
    <property type="entry name" value="TorD-like_sf"/>
</dbReference>
<proteinExistence type="predicted"/>
<dbReference type="EMBL" id="BBRZ01000137">
    <property type="protein sequence ID" value="GAM59283.1"/>
    <property type="molecule type" value="Genomic_DNA"/>
</dbReference>
<protein>
    <submittedName>
        <fullName evidence="2">Formate dehydrogenase-specific chaperone</fullName>
    </submittedName>
</protein>
<comment type="caution">
    <text evidence="2">The sequence shown here is derived from an EMBL/GenBank/DDBJ whole genome shotgun (WGS) entry which is preliminary data.</text>
</comment>
<evidence type="ECO:0000256" key="1">
    <source>
        <dbReference type="ARBA" id="ARBA00023186"/>
    </source>
</evidence>
<dbReference type="InterPro" id="IPR050289">
    <property type="entry name" value="TorD/DmsD_chaperones"/>
</dbReference>
<dbReference type="InterPro" id="IPR020945">
    <property type="entry name" value="DMSO/NO3_reduct_chaperone"/>
</dbReference>
<name>A0A0B8P7Q9_9VIBR</name>
<reference evidence="2 3" key="2">
    <citation type="submission" date="2015-01" db="EMBL/GenBank/DDBJ databases">
        <authorList>
            <consortium name="NBRP consortium"/>
            <person name="Sawabe T."/>
            <person name="Meirelles P."/>
            <person name="Feng G."/>
            <person name="Sayaka M."/>
            <person name="Hattori M."/>
            <person name="Ohkuma M."/>
        </authorList>
    </citation>
    <scope>NUCLEOTIDE SEQUENCE [LARGE SCALE GENOMIC DNA]</scope>
    <source>
        <strain evidence="3">JCM 19231</strain>
    </source>
</reference>
<reference evidence="2 3" key="1">
    <citation type="submission" date="2015-01" db="EMBL/GenBank/DDBJ databases">
        <title>Vibrio sp. C1 JCM 19231 whole genome shotgun sequence.</title>
        <authorList>
            <person name="Sawabe T."/>
            <person name="Meirelles P."/>
            <person name="Feng G."/>
            <person name="Sayaka M."/>
            <person name="Hattori M."/>
            <person name="Ohkuma M."/>
        </authorList>
    </citation>
    <scope>NUCLEOTIDE SEQUENCE [LARGE SCALE GENOMIC DNA]</scope>
    <source>
        <strain evidence="3">JCM 19231</strain>
    </source>
</reference>
<accession>A0A0B8P7Q9</accession>
<evidence type="ECO:0000313" key="2">
    <source>
        <dbReference type="EMBL" id="GAM59283.1"/>
    </source>
</evidence>
<dbReference type="AlphaFoldDB" id="A0A0B8P7Q9"/>
<keyword evidence="1" id="KW-0143">Chaperone</keyword>
<dbReference type="PANTHER" id="PTHR34227:SF1">
    <property type="entry name" value="DIMETHYL SULFOXIDE REDUCTASE CHAPERONE-RELATED"/>
    <property type="match status" value="1"/>
</dbReference>
<dbReference type="SUPFAM" id="SSF89155">
    <property type="entry name" value="TorD-like"/>
    <property type="match status" value="1"/>
</dbReference>
<dbReference type="Pfam" id="PF02613">
    <property type="entry name" value="Nitrate_red_del"/>
    <property type="match status" value="1"/>
</dbReference>